<keyword evidence="1" id="KW-0472">Membrane</keyword>
<dbReference type="AlphaFoldDB" id="A0A377U385"/>
<evidence type="ECO:0000256" key="1">
    <source>
        <dbReference type="SAM" id="Phobius"/>
    </source>
</evidence>
<dbReference type="EMBL" id="UGKQ01000007">
    <property type="protein sequence ID" value="STS85526.1"/>
    <property type="molecule type" value="Genomic_DNA"/>
</dbReference>
<reference evidence="2 3" key="1">
    <citation type="submission" date="2018-06" db="EMBL/GenBank/DDBJ databases">
        <authorList>
            <consortium name="Pathogen Informatics"/>
            <person name="Doyle S."/>
        </authorList>
    </citation>
    <scope>NUCLEOTIDE SEQUENCE [LARGE SCALE GENOMIC DNA]</scope>
    <source>
        <strain evidence="2 3">NCTC9140</strain>
    </source>
</reference>
<organism evidence="2 3">
    <name type="scientific">Klebsiella pneumoniae</name>
    <dbReference type="NCBI Taxonomy" id="573"/>
    <lineage>
        <taxon>Bacteria</taxon>
        <taxon>Pseudomonadati</taxon>
        <taxon>Pseudomonadota</taxon>
        <taxon>Gammaproteobacteria</taxon>
        <taxon>Enterobacterales</taxon>
        <taxon>Enterobacteriaceae</taxon>
        <taxon>Klebsiella/Raoultella group</taxon>
        <taxon>Klebsiella</taxon>
        <taxon>Klebsiella pneumoniae complex</taxon>
    </lineage>
</organism>
<sequence length="93" mass="10430">MRRAGCRRRVSMTFCSGLIIARILIVAALTVIKELTNQIFQHHGGLSVLDSAAVFKDSRPEVRVFKTDVQRQVLLASRPEVRIANELVSGIWL</sequence>
<feature type="transmembrane region" description="Helical" evidence="1">
    <location>
        <begin position="12"/>
        <end position="32"/>
    </location>
</feature>
<evidence type="ECO:0000313" key="3">
    <source>
        <dbReference type="Proteomes" id="UP000254938"/>
    </source>
</evidence>
<evidence type="ECO:0000313" key="2">
    <source>
        <dbReference type="EMBL" id="STS85526.1"/>
    </source>
</evidence>
<proteinExistence type="predicted"/>
<keyword evidence="1" id="KW-1133">Transmembrane helix</keyword>
<keyword evidence="1" id="KW-0812">Transmembrane</keyword>
<name>A0A377U385_KLEPN</name>
<dbReference type="Proteomes" id="UP000254938">
    <property type="component" value="Unassembled WGS sequence"/>
</dbReference>
<protein>
    <submittedName>
        <fullName evidence="2">Uncharacterized protein</fullName>
    </submittedName>
</protein>
<gene>
    <name evidence="2" type="ORF">NCTC9140_07361</name>
</gene>
<accession>A0A377U385</accession>